<comment type="caution">
    <text evidence="7">The sequence shown here is derived from an EMBL/GenBank/DDBJ whole genome shotgun (WGS) entry which is preliminary data.</text>
</comment>
<dbReference type="PANTHER" id="PTHR42978">
    <property type="entry name" value="QUORUM-QUENCHING LACTONASE YTNP-RELATED-RELATED"/>
    <property type="match status" value="1"/>
</dbReference>
<keyword evidence="8" id="KW-1185">Reference proteome</keyword>
<proteinExistence type="inferred from homology"/>
<evidence type="ECO:0000256" key="3">
    <source>
        <dbReference type="ARBA" id="ARBA00022723"/>
    </source>
</evidence>
<comment type="cofactor">
    <cofactor evidence="1">
        <name>Zn(2+)</name>
        <dbReference type="ChEBI" id="CHEBI:29105"/>
    </cofactor>
</comment>
<dbReference type="Pfam" id="PF00753">
    <property type="entry name" value="Lactamase_B"/>
    <property type="match status" value="1"/>
</dbReference>
<gene>
    <name evidence="7" type="ORF">WCD58_28975</name>
</gene>
<sequence>MSPGTARRLVALDGARLTLDRADMLDGAAPGPVELVVPSFLVEHDDGLVLIDTGLAPEAAEDPVGTYGEELGGMVSMTPEQRLDRQLALAGVAPAEVTHVVVSHVHFDHTGGLRHVQHARFLLGAGDRGAVDGSDPDVAAIARQADLDPVRDGDWTFLDGDHDVFGDGAVVVLAMPGHTPGNTSVLVRLPDGPLLLSCDTAHLHEALERPAPMAADTVRADALASLQRLIGLAATHDAPVWVTHDPEDWERFSGNRP</sequence>
<evidence type="ECO:0000313" key="7">
    <source>
        <dbReference type="EMBL" id="MEJ2865226.1"/>
    </source>
</evidence>
<reference evidence="7 8" key="1">
    <citation type="submission" date="2024-03" db="EMBL/GenBank/DDBJ databases">
        <title>Actinomycetospora sp. OC33-EN07, a novel actinomycete isolated from wild orchid (Aerides multiflora).</title>
        <authorList>
            <person name="Suriyachadkun C."/>
        </authorList>
    </citation>
    <scope>NUCLEOTIDE SEQUENCE [LARGE SCALE GENOMIC DNA]</scope>
    <source>
        <strain evidence="7 8">OC33-EN07</strain>
    </source>
</reference>
<evidence type="ECO:0000259" key="6">
    <source>
        <dbReference type="SMART" id="SM00849"/>
    </source>
</evidence>
<dbReference type="InterPro" id="IPR036866">
    <property type="entry name" value="RibonucZ/Hydroxyglut_hydro"/>
</dbReference>
<name>A0ABU8MDG5_9PSEU</name>
<dbReference type="SMART" id="SM00849">
    <property type="entry name" value="Lactamase_B"/>
    <property type="match status" value="1"/>
</dbReference>
<dbReference type="EMBL" id="JBBEGM010000016">
    <property type="protein sequence ID" value="MEJ2865226.1"/>
    <property type="molecule type" value="Genomic_DNA"/>
</dbReference>
<protein>
    <submittedName>
        <fullName evidence="7">N-acyl homoserine lactonase family protein</fullName>
    </submittedName>
</protein>
<dbReference type="PANTHER" id="PTHR42978:SF2">
    <property type="entry name" value="102 KBASES UNSTABLE REGION: FROM 1 TO 119443"/>
    <property type="match status" value="1"/>
</dbReference>
<accession>A0ABU8MDG5</accession>
<evidence type="ECO:0000256" key="1">
    <source>
        <dbReference type="ARBA" id="ARBA00001947"/>
    </source>
</evidence>
<evidence type="ECO:0000256" key="2">
    <source>
        <dbReference type="ARBA" id="ARBA00007749"/>
    </source>
</evidence>
<evidence type="ECO:0000256" key="4">
    <source>
        <dbReference type="ARBA" id="ARBA00022801"/>
    </source>
</evidence>
<evidence type="ECO:0000313" key="8">
    <source>
        <dbReference type="Proteomes" id="UP001369736"/>
    </source>
</evidence>
<keyword evidence="4" id="KW-0378">Hydrolase</keyword>
<keyword evidence="5" id="KW-0862">Zinc</keyword>
<dbReference type="InterPro" id="IPR001279">
    <property type="entry name" value="Metallo-B-lactamas"/>
</dbReference>
<dbReference type="InterPro" id="IPR051013">
    <property type="entry name" value="MBL_superfamily_lactonases"/>
</dbReference>
<keyword evidence="3" id="KW-0479">Metal-binding</keyword>
<dbReference type="RefSeq" id="WP_337706599.1">
    <property type="nucleotide sequence ID" value="NZ_JBBEGM010000016.1"/>
</dbReference>
<comment type="similarity">
    <text evidence="2">Belongs to the metallo-beta-lactamase superfamily.</text>
</comment>
<dbReference type="Gene3D" id="3.60.15.10">
    <property type="entry name" value="Ribonuclease Z/Hydroxyacylglutathione hydrolase-like"/>
    <property type="match status" value="1"/>
</dbReference>
<dbReference type="Proteomes" id="UP001369736">
    <property type="component" value="Unassembled WGS sequence"/>
</dbReference>
<evidence type="ECO:0000256" key="5">
    <source>
        <dbReference type="ARBA" id="ARBA00022833"/>
    </source>
</evidence>
<organism evidence="7 8">
    <name type="scientific">Actinomycetospora flava</name>
    <dbReference type="NCBI Taxonomy" id="3129232"/>
    <lineage>
        <taxon>Bacteria</taxon>
        <taxon>Bacillati</taxon>
        <taxon>Actinomycetota</taxon>
        <taxon>Actinomycetes</taxon>
        <taxon>Pseudonocardiales</taxon>
        <taxon>Pseudonocardiaceae</taxon>
        <taxon>Actinomycetospora</taxon>
    </lineage>
</organism>
<dbReference type="CDD" id="cd07729">
    <property type="entry name" value="AHL_lactonase_MBL-fold"/>
    <property type="match status" value="1"/>
</dbReference>
<feature type="domain" description="Metallo-beta-lactamase" evidence="6">
    <location>
        <begin position="36"/>
        <end position="244"/>
    </location>
</feature>
<dbReference type="SUPFAM" id="SSF56281">
    <property type="entry name" value="Metallo-hydrolase/oxidoreductase"/>
    <property type="match status" value="1"/>
</dbReference>